<reference evidence="2 3" key="1">
    <citation type="submission" date="2017-07" db="EMBL/GenBank/DDBJ databases">
        <title>Paenibacillus herberti R33 genome sequencing and assembly.</title>
        <authorList>
            <person name="Su W."/>
        </authorList>
    </citation>
    <scope>NUCLEOTIDE SEQUENCE [LARGE SCALE GENOMIC DNA]</scope>
    <source>
        <strain evidence="2 3">R33</strain>
    </source>
</reference>
<dbReference type="OrthoDB" id="9781005at2"/>
<evidence type="ECO:0000259" key="1">
    <source>
        <dbReference type="Pfam" id="PF13276"/>
    </source>
</evidence>
<gene>
    <name evidence="2" type="ORF">CGZ75_05670</name>
</gene>
<sequence length="124" mass="14361">MCDVLEVSRSGYYNWKNAVISPQAKRKAELQERILFHFHDVNKRYGAPKIAFLLQEEGYRVSKRTVGLYMVELGLQSCVSRTFKVKTTDSNHDDPIAPNTLNQHFHIEKPNQVWVADITYIPLP</sequence>
<dbReference type="Proteomes" id="UP000215145">
    <property type="component" value="Unassembled WGS sequence"/>
</dbReference>
<dbReference type="AlphaFoldDB" id="A0A229P2S0"/>
<name>A0A229P2S0_9BACL</name>
<feature type="domain" description="HTH-like" evidence="1">
    <location>
        <begin position="27"/>
        <end position="78"/>
    </location>
</feature>
<dbReference type="Pfam" id="PF13276">
    <property type="entry name" value="HTH_21"/>
    <property type="match status" value="1"/>
</dbReference>
<dbReference type="InterPro" id="IPR050900">
    <property type="entry name" value="Transposase_IS3/IS150/IS904"/>
</dbReference>
<protein>
    <recommendedName>
        <fullName evidence="1">HTH-like domain-containing protein</fullName>
    </recommendedName>
</protein>
<dbReference type="EMBL" id="NMUQ01000001">
    <property type="protein sequence ID" value="OXM16185.1"/>
    <property type="molecule type" value="Genomic_DNA"/>
</dbReference>
<keyword evidence="3" id="KW-1185">Reference proteome</keyword>
<comment type="caution">
    <text evidence="2">The sequence shown here is derived from an EMBL/GenBank/DDBJ whole genome shotgun (WGS) entry which is preliminary data.</text>
</comment>
<accession>A0A229P2S0</accession>
<dbReference type="PANTHER" id="PTHR46889:SF4">
    <property type="entry name" value="TRANSPOSASE INSO FOR INSERTION SEQUENCE ELEMENT IS911B-RELATED"/>
    <property type="match status" value="1"/>
</dbReference>
<evidence type="ECO:0000313" key="2">
    <source>
        <dbReference type="EMBL" id="OXM16185.1"/>
    </source>
</evidence>
<proteinExistence type="predicted"/>
<evidence type="ECO:0000313" key="3">
    <source>
        <dbReference type="Proteomes" id="UP000215145"/>
    </source>
</evidence>
<organism evidence="2 3">
    <name type="scientific">Paenibacillus herberti</name>
    <dbReference type="NCBI Taxonomy" id="1619309"/>
    <lineage>
        <taxon>Bacteria</taxon>
        <taxon>Bacillati</taxon>
        <taxon>Bacillota</taxon>
        <taxon>Bacilli</taxon>
        <taxon>Bacillales</taxon>
        <taxon>Paenibacillaceae</taxon>
        <taxon>Paenibacillus</taxon>
    </lineage>
</organism>
<dbReference type="PANTHER" id="PTHR46889">
    <property type="entry name" value="TRANSPOSASE INSF FOR INSERTION SEQUENCE IS3B-RELATED"/>
    <property type="match status" value="1"/>
</dbReference>
<dbReference type="InterPro" id="IPR025948">
    <property type="entry name" value="HTH-like_dom"/>
</dbReference>